<protein>
    <submittedName>
        <fullName evidence="1">Uncharacterized protein</fullName>
    </submittedName>
</protein>
<gene>
    <name evidence="1" type="ORF">DNTS_024397</name>
</gene>
<name>A0A553RKF3_9TELE</name>
<keyword evidence="2" id="KW-1185">Reference proteome</keyword>
<comment type="caution">
    <text evidence="1">The sequence shown here is derived from an EMBL/GenBank/DDBJ whole genome shotgun (WGS) entry which is preliminary data.</text>
</comment>
<evidence type="ECO:0000313" key="1">
    <source>
        <dbReference type="EMBL" id="TRZ02661.1"/>
    </source>
</evidence>
<accession>A0A553RKF3</accession>
<dbReference type="Proteomes" id="UP000316079">
    <property type="component" value="Unassembled WGS sequence"/>
</dbReference>
<organism evidence="1 2">
    <name type="scientific">Danionella cerebrum</name>
    <dbReference type="NCBI Taxonomy" id="2873325"/>
    <lineage>
        <taxon>Eukaryota</taxon>
        <taxon>Metazoa</taxon>
        <taxon>Chordata</taxon>
        <taxon>Craniata</taxon>
        <taxon>Vertebrata</taxon>
        <taxon>Euteleostomi</taxon>
        <taxon>Actinopterygii</taxon>
        <taxon>Neopterygii</taxon>
        <taxon>Teleostei</taxon>
        <taxon>Ostariophysi</taxon>
        <taxon>Cypriniformes</taxon>
        <taxon>Danionidae</taxon>
        <taxon>Danioninae</taxon>
        <taxon>Danionella</taxon>
    </lineage>
</organism>
<dbReference type="AlphaFoldDB" id="A0A553RKF3"/>
<reference evidence="1 2" key="1">
    <citation type="journal article" date="2019" name="Sci. Data">
        <title>Hybrid genome assembly and annotation of Danionella translucida.</title>
        <authorList>
            <person name="Kadobianskyi M."/>
            <person name="Schulze L."/>
            <person name="Schuelke M."/>
            <person name="Judkewitz B."/>
        </authorList>
    </citation>
    <scope>NUCLEOTIDE SEQUENCE [LARGE SCALE GENOMIC DNA]</scope>
    <source>
        <strain evidence="1 2">Bolton</strain>
    </source>
</reference>
<dbReference type="EMBL" id="SRMA01023898">
    <property type="protein sequence ID" value="TRZ02661.1"/>
    <property type="molecule type" value="Genomic_DNA"/>
</dbReference>
<proteinExistence type="predicted"/>
<sequence>MIESNQAPPDDQLVSVSLRPSLTLTGLWLPLGVKTLKHRYHLSEKRREKQLQKLGLPLDMGINVLSVFVAGEDVLRLVSLDSGLAPYPAGFRLAPQYCAWGSLWPHRSPLRLPGSGSTH</sequence>
<evidence type="ECO:0000313" key="2">
    <source>
        <dbReference type="Proteomes" id="UP000316079"/>
    </source>
</evidence>